<keyword evidence="6" id="KW-1015">Disulfide bond</keyword>
<keyword evidence="5 10" id="KW-0732">Signal</keyword>
<comment type="subcellular location">
    <subcellularLocation>
        <location evidence="1">Cell membrane</location>
        <topology evidence="1">Lipid-anchor</topology>
        <topology evidence="1">GPI-anchor</topology>
    </subcellularLocation>
</comment>
<keyword evidence="9" id="KW-1133">Transmembrane helix</keyword>
<evidence type="ECO:0000256" key="1">
    <source>
        <dbReference type="ARBA" id="ARBA00004609"/>
    </source>
</evidence>
<dbReference type="GO" id="GO:0098552">
    <property type="term" value="C:side of membrane"/>
    <property type="evidence" value="ECO:0007669"/>
    <property type="project" value="UniProtKB-KW"/>
</dbReference>
<evidence type="ECO:0000256" key="9">
    <source>
        <dbReference type="SAM" id="Phobius"/>
    </source>
</evidence>
<comment type="caution">
    <text evidence="12">The sequence shown here is derived from an EMBL/GenBank/DDBJ whole genome shotgun (WGS) entry which is preliminary data.</text>
</comment>
<evidence type="ECO:0000256" key="10">
    <source>
        <dbReference type="SAM" id="SignalP"/>
    </source>
</evidence>
<name>A0AAW2BF30_9ROSI</name>
<keyword evidence="9" id="KW-0812">Transmembrane</keyword>
<dbReference type="Proteomes" id="UP001459277">
    <property type="component" value="Unassembled WGS sequence"/>
</dbReference>
<keyword evidence="7" id="KW-0325">Glycoprotein</keyword>
<dbReference type="GO" id="GO:0006869">
    <property type="term" value="P:lipid transport"/>
    <property type="evidence" value="ECO:0007669"/>
    <property type="project" value="InterPro"/>
</dbReference>
<dbReference type="InterPro" id="IPR043325">
    <property type="entry name" value="LTSS"/>
</dbReference>
<evidence type="ECO:0000256" key="5">
    <source>
        <dbReference type="ARBA" id="ARBA00022729"/>
    </source>
</evidence>
<keyword evidence="13" id="KW-1185">Reference proteome</keyword>
<evidence type="ECO:0000313" key="12">
    <source>
        <dbReference type="EMBL" id="KAK9984594.1"/>
    </source>
</evidence>
<evidence type="ECO:0000256" key="8">
    <source>
        <dbReference type="ARBA" id="ARBA00023288"/>
    </source>
</evidence>
<evidence type="ECO:0000256" key="4">
    <source>
        <dbReference type="ARBA" id="ARBA00022622"/>
    </source>
</evidence>
<feature type="transmembrane region" description="Helical" evidence="9">
    <location>
        <begin position="130"/>
        <end position="148"/>
    </location>
</feature>
<dbReference type="InterPro" id="IPR036312">
    <property type="entry name" value="Bifun_inhib/LTP/seed_sf"/>
</dbReference>
<sequence>MGNHNLVTLMSIFVVVLMMVTSVAKAQTADCASKLVPCANYINSTSPPPASCCNPIKEAVATQLPCLCALYTTPGVLKSLGITLDQALNLSRACGVSTDLSKCNATAPSPSSGSTPPGVPGSDGNGAGRIAWTGFSTLFFFFLASMMFY</sequence>
<feature type="signal peptide" evidence="10">
    <location>
        <begin position="1"/>
        <end position="26"/>
    </location>
</feature>
<evidence type="ECO:0000256" key="3">
    <source>
        <dbReference type="ARBA" id="ARBA00022475"/>
    </source>
</evidence>
<dbReference type="InterPro" id="IPR016140">
    <property type="entry name" value="Bifunc_inhib/LTP/seed_store"/>
</dbReference>
<keyword evidence="3" id="KW-1003">Cell membrane</keyword>
<evidence type="ECO:0000259" key="11">
    <source>
        <dbReference type="Pfam" id="PF14368"/>
    </source>
</evidence>
<dbReference type="Gene3D" id="1.10.110.10">
    <property type="entry name" value="Plant lipid-transfer and hydrophobic proteins"/>
    <property type="match status" value="1"/>
</dbReference>
<protein>
    <recommendedName>
        <fullName evidence="11">Bifunctional inhibitor/plant lipid transfer protein/seed storage helical domain-containing protein</fullName>
    </recommendedName>
</protein>
<dbReference type="InterPro" id="IPR000528">
    <property type="entry name" value="Plant_nsLTP"/>
</dbReference>
<feature type="chain" id="PRO_5043968552" description="Bifunctional inhibitor/plant lipid transfer protein/seed storage helical domain-containing protein" evidence="10">
    <location>
        <begin position="27"/>
        <end position="149"/>
    </location>
</feature>
<dbReference type="SUPFAM" id="SSF47699">
    <property type="entry name" value="Bifunctional inhibitor/lipid-transfer protein/seed storage 2S albumin"/>
    <property type="match status" value="1"/>
</dbReference>
<dbReference type="Pfam" id="PF14368">
    <property type="entry name" value="LTP_2"/>
    <property type="match status" value="1"/>
</dbReference>
<feature type="domain" description="Bifunctional inhibitor/plant lipid transfer protein/seed storage helical" evidence="11">
    <location>
        <begin position="15"/>
        <end position="103"/>
    </location>
</feature>
<evidence type="ECO:0000256" key="6">
    <source>
        <dbReference type="ARBA" id="ARBA00023157"/>
    </source>
</evidence>
<dbReference type="PANTHER" id="PTHR33044">
    <property type="entry name" value="BIFUNCTIONAL INHIBITOR/LIPID-TRANSFER PROTEIN/SEED STORAGE 2S ALBUMIN SUPERFAMILY PROTEIN-RELATED"/>
    <property type="match status" value="1"/>
</dbReference>
<evidence type="ECO:0000313" key="13">
    <source>
        <dbReference type="Proteomes" id="UP001459277"/>
    </source>
</evidence>
<gene>
    <name evidence="12" type="ORF">SO802_034119</name>
</gene>
<dbReference type="EMBL" id="JAZDWU010000012">
    <property type="protein sequence ID" value="KAK9984594.1"/>
    <property type="molecule type" value="Genomic_DNA"/>
</dbReference>
<keyword evidence="8" id="KW-0449">Lipoprotein</keyword>
<dbReference type="CDD" id="cd00010">
    <property type="entry name" value="AAI_LTSS"/>
    <property type="match status" value="1"/>
</dbReference>
<keyword evidence="4" id="KW-0336">GPI-anchor</keyword>
<dbReference type="PRINTS" id="PR00382">
    <property type="entry name" value="LIPIDTRNSFER"/>
</dbReference>
<evidence type="ECO:0000256" key="2">
    <source>
        <dbReference type="ARBA" id="ARBA00009748"/>
    </source>
</evidence>
<dbReference type="GO" id="GO:0005886">
    <property type="term" value="C:plasma membrane"/>
    <property type="evidence" value="ECO:0007669"/>
    <property type="project" value="UniProtKB-SubCell"/>
</dbReference>
<organism evidence="12 13">
    <name type="scientific">Lithocarpus litseifolius</name>
    <dbReference type="NCBI Taxonomy" id="425828"/>
    <lineage>
        <taxon>Eukaryota</taxon>
        <taxon>Viridiplantae</taxon>
        <taxon>Streptophyta</taxon>
        <taxon>Embryophyta</taxon>
        <taxon>Tracheophyta</taxon>
        <taxon>Spermatophyta</taxon>
        <taxon>Magnoliopsida</taxon>
        <taxon>eudicotyledons</taxon>
        <taxon>Gunneridae</taxon>
        <taxon>Pentapetalae</taxon>
        <taxon>rosids</taxon>
        <taxon>fabids</taxon>
        <taxon>Fagales</taxon>
        <taxon>Fagaceae</taxon>
        <taxon>Lithocarpus</taxon>
    </lineage>
</organism>
<evidence type="ECO:0000256" key="7">
    <source>
        <dbReference type="ARBA" id="ARBA00023180"/>
    </source>
</evidence>
<proteinExistence type="inferred from homology"/>
<dbReference type="GO" id="GO:0008289">
    <property type="term" value="F:lipid binding"/>
    <property type="evidence" value="ECO:0007669"/>
    <property type="project" value="InterPro"/>
</dbReference>
<dbReference type="AlphaFoldDB" id="A0AAW2BF30"/>
<accession>A0AAW2BF30</accession>
<reference evidence="12 13" key="1">
    <citation type="submission" date="2024-01" db="EMBL/GenBank/DDBJ databases">
        <title>A telomere-to-telomere, gap-free genome of sweet tea (Lithocarpus litseifolius).</title>
        <authorList>
            <person name="Zhou J."/>
        </authorList>
    </citation>
    <scope>NUCLEOTIDE SEQUENCE [LARGE SCALE GENOMIC DNA]</scope>
    <source>
        <strain evidence="12">Zhou-2022a</strain>
        <tissue evidence="12">Leaf</tissue>
    </source>
</reference>
<comment type="similarity">
    <text evidence="2">Belongs to the plant LTP family.</text>
</comment>
<keyword evidence="9" id="KW-0472">Membrane</keyword>